<proteinExistence type="predicted"/>
<protein>
    <recommendedName>
        <fullName evidence="4">Lipoprotein</fullName>
    </recommendedName>
</protein>
<sequence length="126" mass="14069">MKKSIITLSILAAVFLTLGACKCSETATHQTTNEKETMTTTESNKEVQYGVGIDDNTTLGSIVYSDKEGDCEYVIKTDDGRMLDPQNIDKSFQKDGMKVEFTFAALRMMNRCEKANPIRIIKIKAM</sequence>
<evidence type="ECO:0000313" key="3">
    <source>
        <dbReference type="Proteomes" id="UP000281985"/>
    </source>
</evidence>
<evidence type="ECO:0000256" key="1">
    <source>
        <dbReference type="SAM" id="SignalP"/>
    </source>
</evidence>
<keyword evidence="1" id="KW-0732">Signal</keyword>
<dbReference type="OrthoDB" id="1162264at2"/>
<dbReference type="Proteomes" id="UP000281985">
    <property type="component" value="Unassembled WGS sequence"/>
</dbReference>
<dbReference type="EMBL" id="REFV01000009">
    <property type="protein sequence ID" value="RMB58032.1"/>
    <property type="molecule type" value="Genomic_DNA"/>
</dbReference>
<accession>A0A3M0G6S4</accession>
<comment type="caution">
    <text evidence="2">The sequence shown here is derived from an EMBL/GenBank/DDBJ whole genome shotgun (WGS) entry which is preliminary data.</text>
</comment>
<keyword evidence="3" id="KW-1185">Reference proteome</keyword>
<dbReference type="AlphaFoldDB" id="A0A3M0G6S4"/>
<feature type="signal peptide" evidence="1">
    <location>
        <begin position="1"/>
        <end position="19"/>
    </location>
</feature>
<organism evidence="2 3">
    <name type="scientific">Dokdonia sinensis</name>
    <dbReference type="NCBI Taxonomy" id="2479847"/>
    <lineage>
        <taxon>Bacteria</taxon>
        <taxon>Pseudomonadati</taxon>
        <taxon>Bacteroidota</taxon>
        <taxon>Flavobacteriia</taxon>
        <taxon>Flavobacteriales</taxon>
        <taxon>Flavobacteriaceae</taxon>
        <taxon>Dokdonia</taxon>
    </lineage>
</organism>
<reference evidence="2 3" key="1">
    <citation type="submission" date="2018-10" db="EMBL/GenBank/DDBJ databases">
        <title>Dokdonia luteus sp. nov., isolated from sea water.</title>
        <authorList>
            <person name="Zhou L.Y."/>
            <person name="Du Z.J."/>
        </authorList>
    </citation>
    <scope>NUCLEOTIDE SEQUENCE [LARGE SCALE GENOMIC DNA]</scope>
    <source>
        <strain evidence="2 3">SH27</strain>
    </source>
</reference>
<name>A0A3M0G6S4_9FLAO</name>
<feature type="chain" id="PRO_5017933151" description="Lipoprotein" evidence="1">
    <location>
        <begin position="20"/>
        <end position="126"/>
    </location>
</feature>
<gene>
    <name evidence="2" type="ORF">EAX61_10460</name>
</gene>
<dbReference type="PROSITE" id="PS51257">
    <property type="entry name" value="PROKAR_LIPOPROTEIN"/>
    <property type="match status" value="1"/>
</dbReference>
<dbReference type="RefSeq" id="WP_121917635.1">
    <property type="nucleotide sequence ID" value="NZ_REFV01000009.1"/>
</dbReference>
<evidence type="ECO:0008006" key="4">
    <source>
        <dbReference type="Google" id="ProtNLM"/>
    </source>
</evidence>
<evidence type="ECO:0000313" key="2">
    <source>
        <dbReference type="EMBL" id="RMB58032.1"/>
    </source>
</evidence>